<dbReference type="CDD" id="cd01109">
    <property type="entry name" value="HTH_YyaN"/>
    <property type="match status" value="1"/>
</dbReference>
<gene>
    <name evidence="3" type="ORF">JCM31185_17570</name>
</gene>
<accession>A0ABQ5JQ51</accession>
<dbReference type="Gene3D" id="1.10.1660.10">
    <property type="match status" value="1"/>
</dbReference>
<dbReference type="InterPro" id="IPR009061">
    <property type="entry name" value="DNA-bd_dom_put_sf"/>
</dbReference>
<reference evidence="3 4" key="1">
    <citation type="submission" date="2022-03" db="EMBL/GenBank/DDBJ databases">
        <title>Draft genome sequence of Furfurilactobacillus curtus JCM 31185.</title>
        <authorList>
            <person name="Suzuki S."/>
            <person name="Endo A."/>
            <person name="Kajikawa A."/>
        </authorList>
    </citation>
    <scope>NUCLEOTIDE SEQUENCE [LARGE SCALE GENOMIC DNA]</scope>
    <source>
        <strain evidence="3 4">JCM 31185</strain>
    </source>
</reference>
<dbReference type="PANTHER" id="PTHR30204">
    <property type="entry name" value="REDOX-CYCLING DRUG-SENSING TRANSCRIPTIONAL ACTIVATOR SOXR"/>
    <property type="match status" value="1"/>
</dbReference>
<organism evidence="3 4">
    <name type="scientific">Furfurilactobacillus curtus</name>
    <dbReference type="NCBI Taxonomy" id="1746200"/>
    <lineage>
        <taxon>Bacteria</taxon>
        <taxon>Bacillati</taxon>
        <taxon>Bacillota</taxon>
        <taxon>Bacilli</taxon>
        <taxon>Lactobacillales</taxon>
        <taxon>Lactobacillaceae</taxon>
        <taxon>Furfurilactobacillus</taxon>
    </lineage>
</organism>
<dbReference type="SUPFAM" id="SSF46955">
    <property type="entry name" value="Putative DNA-binding domain"/>
    <property type="match status" value="1"/>
</dbReference>
<dbReference type="Pfam" id="PF13411">
    <property type="entry name" value="MerR_1"/>
    <property type="match status" value="1"/>
</dbReference>
<feature type="domain" description="HTH merR-type" evidence="2">
    <location>
        <begin position="3"/>
        <end position="72"/>
    </location>
</feature>
<dbReference type="Proteomes" id="UP001628078">
    <property type="component" value="Unassembled WGS sequence"/>
</dbReference>
<protein>
    <submittedName>
        <fullName evidence="3">MerR family transcriptional regulator</fullName>
    </submittedName>
</protein>
<evidence type="ECO:0000313" key="3">
    <source>
        <dbReference type="EMBL" id="GKT06470.1"/>
    </source>
</evidence>
<dbReference type="InterPro" id="IPR047057">
    <property type="entry name" value="MerR_fam"/>
</dbReference>
<dbReference type="InterPro" id="IPR000551">
    <property type="entry name" value="MerR-type_HTH_dom"/>
</dbReference>
<comment type="caution">
    <text evidence="3">The sequence shown here is derived from an EMBL/GenBank/DDBJ whole genome shotgun (WGS) entry which is preliminary data.</text>
</comment>
<dbReference type="EMBL" id="BQXO01000006">
    <property type="protein sequence ID" value="GKT06470.1"/>
    <property type="molecule type" value="Genomic_DNA"/>
</dbReference>
<evidence type="ECO:0000313" key="4">
    <source>
        <dbReference type="Proteomes" id="UP001628078"/>
    </source>
</evidence>
<keyword evidence="1" id="KW-0238">DNA-binding</keyword>
<dbReference type="PANTHER" id="PTHR30204:SF82">
    <property type="entry name" value="TRANSCRIPTIONAL REGULATOR, MERR FAMILY"/>
    <property type="match status" value="1"/>
</dbReference>
<proteinExistence type="predicted"/>
<sequence>METYSIHQVAEQLQLSISTIRYYDQQGLLPFVTKNKAGHREFTVADLGFMRTITCLKQTGMVLRDIRQYILLCMAGASSIPARRQLLAAHRQAVMDKQAQLTAGLVEIDQKLVRYEAPDAKQLINQQVTFAISEKEQHGLANPFATDALTK</sequence>
<dbReference type="SMART" id="SM00422">
    <property type="entry name" value="HTH_MERR"/>
    <property type="match status" value="1"/>
</dbReference>
<keyword evidence="4" id="KW-1185">Reference proteome</keyword>
<dbReference type="PROSITE" id="PS50937">
    <property type="entry name" value="HTH_MERR_2"/>
    <property type="match status" value="1"/>
</dbReference>
<evidence type="ECO:0000256" key="1">
    <source>
        <dbReference type="ARBA" id="ARBA00023125"/>
    </source>
</evidence>
<evidence type="ECO:0000259" key="2">
    <source>
        <dbReference type="PROSITE" id="PS50937"/>
    </source>
</evidence>
<name>A0ABQ5JQ51_9LACO</name>
<dbReference type="RefSeq" id="WP_407884641.1">
    <property type="nucleotide sequence ID" value="NZ_BQXO01000006.1"/>
</dbReference>